<dbReference type="AlphaFoldDB" id="A0A1H9QTL9"/>
<keyword evidence="3" id="KW-1185">Reference proteome</keyword>
<organism evidence="2 3">
    <name type="scientific">Pedococcus cremeus</name>
    <dbReference type="NCBI Taxonomy" id="587636"/>
    <lineage>
        <taxon>Bacteria</taxon>
        <taxon>Bacillati</taxon>
        <taxon>Actinomycetota</taxon>
        <taxon>Actinomycetes</taxon>
        <taxon>Micrococcales</taxon>
        <taxon>Intrasporangiaceae</taxon>
        <taxon>Pedococcus</taxon>
    </lineage>
</organism>
<evidence type="ECO:0000313" key="3">
    <source>
        <dbReference type="Proteomes" id="UP000199019"/>
    </source>
</evidence>
<dbReference type="Pfam" id="PF12680">
    <property type="entry name" value="SnoaL_2"/>
    <property type="match status" value="1"/>
</dbReference>
<protein>
    <submittedName>
        <fullName evidence="2">Ketosteroid isomerase-related protein</fullName>
    </submittedName>
</protein>
<dbReference type="STRING" id="587636.SAMN05216199_0748"/>
<dbReference type="GO" id="GO:0016853">
    <property type="term" value="F:isomerase activity"/>
    <property type="evidence" value="ECO:0007669"/>
    <property type="project" value="UniProtKB-KW"/>
</dbReference>
<proteinExistence type="predicted"/>
<dbReference type="InterPro" id="IPR037401">
    <property type="entry name" value="SnoaL-like"/>
</dbReference>
<dbReference type="InterPro" id="IPR032710">
    <property type="entry name" value="NTF2-like_dom_sf"/>
</dbReference>
<dbReference type="Gene3D" id="3.10.450.50">
    <property type="match status" value="1"/>
</dbReference>
<reference evidence="3" key="1">
    <citation type="submission" date="2016-10" db="EMBL/GenBank/DDBJ databases">
        <authorList>
            <person name="Varghese N."/>
            <person name="Submissions S."/>
        </authorList>
    </citation>
    <scope>NUCLEOTIDE SEQUENCE [LARGE SCALE GENOMIC DNA]</scope>
    <source>
        <strain evidence="3">CGMCC 1.6963</strain>
    </source>
</reference>
<accession>A0A1H9QTL9</accession>
<sequence length="141" mass="15302">MIRTSAATVHTYLTIVGTPGSDEDDLRGVLAPDVVYIEHPSPMSPHGRTHGREEMVAGFLAGKDLLKDQHVEVLQLVVDGDRVAAQSTWTGVVVHDVGALRAGTRLTAHMAGFFTVRDGLVTRHETYDCYEPFPLAPPRAS</sequence>
<dbReference type="SUPFAM" id="SSF54427">
    <property type="entry name" value="NTF2-like"/>
    <property type="match status" value="1"/>
</dbReference>
<keyword evidence="2" id="KW-0413">Isomerase</keyword>
<gene>
    <name evidence="2" type="ORF">SAMN05216199_0748</name>
</gene>
<dbReference type="Proteomes" id="UP000199019">
    <property type="component" value="Unassembled WGS sequence"/>
</dbReference>
<dbReference type="EMBL" id="FOHB01000001">
    <property type="protein sequence ID" value="SER63961.1"/>
    <property type="molecule type" value="Genomic_DNA"/>
</dbReference>
<evidence type="ECO:0000313" key="2">
    <source>
        <dbReference type="EMBL" id="SER63961.1"/>
    </source>
</evidence>
<evidence type="ECO:0000259" key="1">
    <source>
        <dbReference type="Pfam" id="PF12680"/>
    </source>
</evidence>
<dbReference type="OrthoDB" id="3475938at2"/>
<name>A0A1H9QTL9_9MICO</name>
<feature type="domain" description="SnoaL-like" evidence="1">
    <location>
        <begin position="22"/>
        <end position="124"/>
    </location>
</feature>
<dbReference type="RefSeq" id="WP_091755441.1">
    <property type="nucleotide sequence ID" value="NZ_FOHB01000001.1"/>
</dbReference>